<gene>
    <name evidence="2" type="ORF">F5X68DRAFT_52738</name>
</gene>
<protein>
    <submittedName>
        <fullName evidence="2">Uncharacterized protein</fullName>
    </submittedName>
</protein>
<organism evidence="2 3">
    <name type="scientific">Plectosphaerella plurivora</name>
    <dbReference type="NCBI Taxonomy" id="936078"/>
    <lineage>
        <taxon>Eukaryota</taxon>
        <taxon>Fungi</taxon>
        <taxon>Dikarya</taxon>
        <taxon>Ascomycota</taxon>
        <taxon>Pezizomycotina</taxon>
        <taxon>Sordariomycetes</taxon>
        <taxon>Hypocreomycetidae</taxon>
        <taxon>Glomerellales</taxon>
        <taxon>Plectosphaerellaceae</taxon>
        <taxon>Plectosphaerella</taxon>
    </lineage>
</organism>
<dbReference type="Proteomes" id="UP000770015">
    <property type="component" value="Unassembled WGS sequence"/>
</dbReference>
<reference evidence="2" key="1">
    <citation type="journal article" date="2021" name="Nat. Commun.">
        <title>Genetic determinants of endophytism in the Arabidopsis root mycobiome.</title>
        <authorList>
            <person name="Mesny F."/>
            <person name="Miyauchi S."/>
            <person name="Thiergart T."/>
            <person name="Pickel B."/>
            <person name="Atanasova L."/>
            <person name="Karlsson M."/>
            <person name="Huettel B."/>
            <person name="Barry K.W."/>
            <person name="Haridas S."/>
            <person name="Chen C."/>
            <person name="Bauer D."/>
            <person name="Andreopoulos W."/>
            <person name="Pangilinan J."/>
            <person name="LaButti K."/>
            <person name="Riley R."/>
            <person name="Lipzen A."/>
            <person name="Clum A."/>
            <person name="Drula E."/>
            <person name="Henrissat B."/>
            <person name="Kohler A."/>
            <person name="Grigoriev I.V."/>
            <person name="Martin F.M."/>
            <person name="Hacquard S."/>
        </authorList>
    </citation>
    <scope>NUCLEOTIDE SEQUENCE</scope>
    <source>
        <strain evidence="2">MPI-SDFR-AT-0117</strain>
    </source>
</reference>
<dbReference type="EMBL" id="JAGSXJ010000033">
    <property type="protein sequence ID" value="KAH6668656.1"/>
    <property type="molecule type" value="Genomic_DNA"/>
</dbReference>
<keyword evidence="1" id="KW-0732">Signal</keyword>
<evidence type="ECO:0000313" key="3">
    <source>
        <dbReference type="Proteomes" id="UP000770015"/>
    </source>
</evidence>
<name>A0A9P8V2K8_9PEZI</name>
<evidence type="ECO:0000256" key="1">
    <source>
        <dbReference type="SAM" id="SignalP"/>
    </source>
</evidence>
<evidence type="ECO:0000313" key="2">
    <source>
        <dbReference type="EMBL" id="KAH6668656.1"/>
    </source>
</evidence>
<accession>A0A9P8V2K8</accession>
<proteinExistence type="predicted"/>
<dbReference type="AlphaFoldDB" id="A0A9P8V2K8"/>
<keyword evidence="3" id="KW-1185">Reference proteome</keyword>
<feature type="chain" id="PRO_5040171764" evidence="1">
    <location>
        <begin position="21"/>
        <end position="93"/>
    </location>
</feature>
<feature type="signal peptide" evidence="1">
    <location>
        <begin position="1"/>
        <end position="20"/>
    </location>
</feature>
<sequence>MWASVRHTDVRLLLLTSAWSGPPFDPSSPSPLIHVLRGATAIQRHDSASATPEDFILQPAWPPFVMQTGLSPKHLVRVEELPPNSLSPTTAGV</sequence>
<comment type="caution">
    <text evidence="2">The sequence shown here is derived from an EMBL/GenBank/DDBJ whole genome shotgun (WGS) entry which is preliminary data.</text>
</comment>